<dbReference type="EMBL" id="QRLR01000006">
    <property type="protein sequence ID" value="RHJ21989.1"/>
    <property type="molecule type" value="Genomic_DNA"/>
</dbReference>
<dbReference type="AlphaFoldDB" id="A0A415C2V9"/>
<dbReference type="Proteomes" id="UP000283727">
    <property type="component" value="Unassembled WGS sequence"/>
</dbReference>
<gene>
    <name evidence="1" type="ORF">DW137_09140</name>
</gene>
<dbReference type="RefSeq" id="WP_117658513.1">
    <property type="nucleotide sequence ID" value="NZ_JAQECX010000005.1"/>
</dbReference>
<organism evidence="1 2">
    <name type="scientific">Bifidobacterium bifidum</name>
    <dbReference type="NCBI Taxonomy" id="1681"/>
    <lineage>
        <taxon>Bacteria</taxon>
        <taxon>Bacillati</taxon>
        <taxon>Actinomycetota</taxon>
        <taxon>Actinomycetes</taxon>
        <taxon>Bifidobacteriales</taxon>
        <taxon>Bifidobacteriaceae</taxon>
        <taxon>Bifidobacterium</taxon>
    </lineage>
</organism>
<accession>A0A415C2V9</accession>
<reference evidence="1 2" key="1">
    <citation type="submission" date="2018-08" db="EMBL/GenBank/DDBJ databases">
        <title>A genome reference for cultivated species of the human gut microbiota.</title>
        <authorList>
            <person name="Zou Y."/>
            <person name="Xue W."/>
            <person name="Luo G."/>
        </authorList>
    </citation>
    <scope>NUCLEOTIDE SEQUENCE [LARGE SCALE GENOMIC DNA]</scope>
    <source>
        <strain evidence="1 2">AM12-10</strain>
    </source>
</reference>
<dbReference type="Gene3D" id="1.10.287.2170">
    <property type="match status" value="1"/>
</dbReference>
<name>A0A415C2V9_BIFBI</name>
<sequence>MTASTEITSRIDLADEYGAEIIVANREDMSPRQEMVEDLMAIVHTYSCRLYGLRRYRKASDLIGKDGI</sequence>
<evidence type="ECO:0000313" key="1">
    <source>
        <dbReference type="EMBL" id="RHJ21989.1"/>
    </source>
</evidence>
<evidence type="ECO:0000313" key="2">
    <source>
        <dbReference type="Proteomes" id="UP000283727"/>
    </source>
</evidence>
<proteinExistence type="predicted"/>
<protein>
    <submittedName>
        <fullName evidence="1">Uncharacterized protein</fullName>
    </submittedName>
</protein>
<comment type="caution">
    <text evidence="1">The sequence shown here is derived from an EMBL/GenBank/DDBJ whole genome shotgun (WGS) entry which is preliminary data.</text>
</comment>